<keyword evidence="1" id="KW-0723">Serine/threonine-protein kinase</keyword>
<keyword evidence="4" id="KW-1185">Reference proteome</keyword>
<dbReference type="SUPFAM" id="SSF55874">
    <property type="entry name" value="ATPase domain of HSP90 chaperone/DNA topoisomerase II/histidine kinase"/>
    <property type="match status" value="1"/>
</dbReference>
<keyword evidence="1" id="KW-0808">Transferase</keyword>
<sequence length="164" mass="17312">MRVDSGHMNPENYEAAPALASVVWWRRFPSVTGSAPAARRATHAALAGWGVEGCGVGHSALVASELMTNAVRHGHVPGRLVELRLTYDLEKALTVEVSDAGDGRPPPEAGHTVDVGLAESGRGLTLVAAFAEAWGVADRAVGKTVWARLLVGPAWARHDGRPRL</sequence>
<organism evidence="3 4">
    <name type="scientific">Streptomyces daqingensis</name>
    <dbReference type="NCBI Taxonomy" id="1472640"/>
    <lineage>
        <taxon>Bacteria</taxon>
        <taxon>Bacillati</taxon>
        <taxon>Actinomycetota</taxon>
        <taxon>Actinomycetes</taxon>
        <taxon>Kitasatosporales</taxon>
        <taxon>Streptomycetaceae</taxon>
        <taxon>Streptomyces</taxon>
    </lineage>
</organism>
<feature type="domain" description="Histidine kinase/HSP90-like ATPase" evidence="2">
    <location>
        <begin position="32"/>
        <end position="148"/>
    </location>
</feature>
<keyword evidence="1" id="KW-0418">Kinase</keyword>
<dbReference type="PANTHER" id="PTHR35526:SF3">
    <property type="entry name" value="ANTI-SIGMA-F FACTOR RSBW"/>
    <property type="match status" value="1"/>
</dbReference>
<dbReference type="PANTHER" id="PTHR35526">
    <property type="entry name" value="ANTI-SIGMA-F FACTOR RSBW-RELATED"/>
    <property type="match status" value="1"/>
</dbReference>
<dbReference type="Gene3D" id="3.30.565.10">
    <property type="entry name" value="Histidine kinase-like ATPase, C-terminal domain"/>
    <property type="match status" value="1"/>
</dbReference>
<comment type="caution">
    <text evidence="3">The sequence shown here is derived from an EMBL/GenBank/DDBJ whole genome shotgun (WGS) entry which is preliminary data.</text>
</comment>
<accession>A0ABQ2M8Z5</accession>
<dbReference type="InterPro" id="IPR036890">
    <property type="entry name" value="HATPase_C_sf"/>
</dbReference>
<dbReference type="InterPro" id="IPR003594">
    <property type="entry name" value="HATPase_dom"/>
</dbReference>
<proteinExistence type="predicted"/>
<name>A0ABQ2M8Z5_9ACTN</name>
<evidence type="ECO:0000256" key="1">
    <source>
        <dbReference type="ARBA" id="ARBA00022527"/>
    </source>
</evidence>
<evidence type="ECO:0000313" key="4">
    <source>
        <dbReference type="Proteomes" id="UP000631535"/>
    </source>
</evidence>
<evidence type="ECO:0000259" key="2">
    <source>
        <dbReference type="Pfam" id="PF13581"/>
    </source>
</evidence>
<dbReference type="InterPro" id="IPR050267">
    <property type="entry name" value="Anti-sigma-factor_SerPK"/>
</dbReference>
<protein>
    <recommendedName>
        <fullName evidence="2">Histidine kinase/HSP90-like ATPase domain-containing protein</fullName>
    </recommendedName>
</protein>
<reference evidence="4" key="1">
    <citation type="journal article" date="2019" name="Int. J. Syst. Evol. Microbiol.">
        <title>The Global Catalogue of Microorganisms (GCM) 10K type strain sequencing project: providing services to taxonomists for standard genome sequencing and annotation.</title>
        <authorList>
            <consortium name="The Broad Institute Genomics Platform"/>
            <consortium name="The Broad Institute Genome Sequencing Center for Infectious Disease"/>
            <person name="Wu L."/>
            <person name="Ma J."/>
        </authorList>
    </citation>
    <scope>NUCLEOTIDE SEQUENCE [LARGE SCALE GENOMIC DNA]</scope>
    <source>
        <strain evidence="4">CGMCC 4.7178</strain>
    </source>
</reference>
<evidence type="ECO:0000313" key="3">
    <source>
        <dbReference type="EMBL" id="GGO48182.1"/>
    </source>
</evidence>
<dbReference type="Pfam" id="PF13581">
    <property type="entry name" value="HATPase_c_2"/>
    <property type="match status" value="1"/>
</dbReference>
<dbReference type="EMBL" id="BMMP01000006">
    <property type="protein sequence ID" value="GGO48182.1"/>
    <property type="molecule type" value="Genomic_DNA"/>
</dbReference>
<dbReference type="CDD" id="cd16936">
    <property type="entry name" value="HATPase_RsbW-like"/>
    <property type="match status" value="1"/>
</dbReference>
<gene>
    <name evidence="3" type="ORF">GCM10012287_22570</name>
</gene>
<dbReference type="Proteomes" id="UP000631535">
    <property type="component" value="Unassembled WGS sequence"/>
</dbReference>